<accession>A0A139HAD1</accession>
<dbReference type="Proteomes" id="UP000070133">
    <property type="component" value="Unassembled WGS sequence"/>
</dbReference>
<feature type="compositionally biased region" description="Polar residues" evidence="1">
    <location>
        <begin position="166"/>
        <end position="179"/>
    </location>
</feature>
<evidence type="ECO:0000313" key="3">
    <source>
        <dbReference type="Proteomes" id="UP000070133"/>
    </source>
</evidence>
<feature type="region of interest" description="Disordered" evidence="1">
    <location>
        <begin position="220"/>
        <end position="239"/>
    </location>
</feature>
<dbReference type="EMBL" id="LFZN01000092">
    <property type="protein sequence ID" value="KXS99400.1"/>
    <property type="molecule type" value="Genomic_DNA"/>
</dbReference>
<gene>
    <name evidence="2" type="ORF">AC578_8154</name>
</gene>
<feature type="compositionally biased region" description="Acidic residues" evidence="1">
    <location>
        <begin position="227"/>
        <end position="239"/>
    </location>
</feature>
<reference evidence="2 3" key="1">
    <citation type="submission" date="2015-07" db="EMBL/GenBank/DDBJ databases">
        <title>Comparative genomics of the Sigatoka disease complex on banana suggests a link between parallel evolutionary changes in Pseudocercospora fijiensis and Pseudocercospora eumusae and increased virulence on the banana host.</title>
        <authorList>
            <person name="Chang T.-C."/>
            <person name="Salvucci A."/>
            <person name="Crous P.W."/>
            <person name="Stergiopoulos I."/>
        </authorList>
    </citation>
    <scope>NUCLEOTIDE SEQUENCE [LARGE SCALE GENOMIC DNA]</scope>
    <source>
        <strain evidence="2 3">CBS 114824</strain>
    </source>
</reference>
<feature type="compositionally biased region" description="Basic and acidic residues" evidence="1">
    <location>
        <begin position="266"/>
        <end position="279"/>
    </location>
</feature>
<name>A0A139HAD1_9PEZI</name>
<feature type="region of interest" description="Disordered" evidence="1">
    <location>
        <begin position="245"/>
        <end position="279"/>
    </location>
</feature>
<protein>
    <submittedName>
        <fullName evidence="2">Uncharacterized protein</fullName>
    </submittedName>
</protein>
<feature type="region of interest" description="Disordered" evidence="1">
    <location>
        <begin position="413"/>
        <end position="442"/>
    </location>
</feature>
<dbReference type="AlphaFoldDB" id="A0A139HAD1"/>
<keyword evidence="3" id="KW-1185">Reference proteome</keyword>
<evidence type="ECO:0000256" key="1">
    <source>
        <dbReference type="SAM" id="MobiDB-lite"/>
    </source>
</evidence>
<feature type="compositionally biased region" description="Basic and acidic residues" evidence="1">
    <location>
        <begin position="423"/>
        <end position="432"/>
    </location>
</feature>
<organism evidence="2 3">
    <name type="scientific">Pseudocercospora eumusae</name>
    <dbReference type="NCBI Taxonomy" id="321146"/>
    <lineage>
        <taxon>Eukaryota</taxon>
        <taxon>Fungi</taxon>
        <taxon>Dikarya</taxon>
        <taxon>Ascomycota</taxon>
        <taxon>Pezizomycotina</taxon>
        <taxon>Dothideomycetes</taxon>
        <taxon>Dothideomycetidae</taxon>
        <taxon>Mycosphaerellales</taxon>
        <taxon>Mycosphaerellaceae</taxon>
        <taxon>Pseudocercospora</taxon>
    </lineage>
</organism>
<feature type="region of interest" description="Disordered" evidence="1">
    <location>
        <begin position="155"/>
        <end position="190"/>
    </location>
</feature>
<dbReference type="OrthoDB" id="10470536at2759"/>
<proteinExistence type="predicted"/>
<evidence type="ECO:0000313" key="2">
    <source>
        <dbReference type="EMBL" id="KXS99400.1"/>
    </source>
</evidence>
<sequence length="521" mass="56617">MAPVVTATPTHTSLIRRKHQHNSALVQSKTAPKKKLYARVWNGAVAAPLGARSLSVKDITEAKSSHSHQVRLRTYVPDSSSIDKVSDALGKGPLPASWCTITGPQRAPVAPAADLLGGARREGGASATSAVGVNNSDKSNDHAAAGNANATATVLSAKAQGKQRAVNGQSESESASAPQVQPPPDTQVYPQLTSDVRHATPSSQADKQWALQEAEKILARQAQDDPAWTDDDDSGIEDDDDLVYIGQKRRSPTPDLPSAAPVKRARSNEQRESYRSRNRRYETLRSPKAIQQRDELIAAITRNWIDIRLAVPEDIGPRRKSRRYKDNVPAQAQDWATCSLEAAKVLSEKTKGDPKSAQMALRQVVAMPGREWSWVANPEDFYVAARLVAEDNAQGPKSPSAQLSEDFGSRLFVTPTPDAPTRGIDDVEVPDREADEPSQEAGAVVAIDREHKSLDDLLDAYEEAVAQEARARQRRQDLSNGAYSDERAQEYAKAWKDTEAAQAKKETLRNLIKDAKNASGG</sequence>
<comment type="caution">
    <text evidence="2">The sequence shown here is derived from an EMBL/GenBank/DDBJ whole genome shotgun (WGS) entry which is preliminary data.</text>
</comment>